<gene>
    <name evidence="4" type="primary">Acey_s0020.g198</name>
    <name evidence="4" type="ORF">Y032_0020g198</name>
</gene>
<feature type="region of interest" description="Disordered" evidence="1">
    <location>
        <begin position="124"/>
        <end position="145"/>
    </location>
</feature>
<evidence type="ECO:0000313" key="4">
    <source>
        <dbReference type="EMBL" id="EYC21043.1"/>
    </source>
</evidence>
<evidence type="ECO:0000259" key="3">
    <source>
        <dbReference type="Pfam" id="PF23626"/>
    </source>
</evidence>
<name>A0A016V2X3_9BILA</name>
<keyword evidence="2" id="KW-0732">Signal</keyword>
<evidence type="ECO:0000313" key="5">
    <source>
        <dbReference type="Proteomes" id="UP000024635"/>
    </source>
</evidence>
<sequence>MGWRALLLLAVACRAVEEEHFIDVKQIVKGRPDLPVMFSPEADVSVLYQALKAGTIEAVAKLPPITPNETELDSEKKPEEFYKLFQLPADIMTKLAADAGYIDHPHTTTSAPWIVRRKVHTSSEDGESFTQYESEEQEEKPKKKKKYYKKDPTLIAISDLLPKMEKTSQVPIVPLQPAPGTTSLTNLRTLPVVQSATDLGHSNVQPQYAYQPIVQPDGKTYYQQVLILPGQIVASKDALPRMDSNPFVQEKPRTVLQADYTVAAPTFPPPVDVFRREPMVEPTTPAMRTEIATRQSAYPSRYIRPSGNVVYAQPREAVSRVQVPQNDPIAIPSSHRPVPQTFRAERQYVPPPPPKESLFSTKLPSGEEQRINARVFHEEAAVPPRSAMKVTQASPLRIRTIDSHIESATTAETEKMSTLKRGEELKKVMEQHRREVEPGSRKRKLRKTKKSGKLSKKNKSLDVDSTEMASSEKGAEEYRKTVRRMPQTQFLERVPILTPPAMRKRERVYASKTWKKRRYEPVDMVIPNDLESFEEKTGVEDVTEPPRKRRKLRKSHKSKKAIVYIQNDATGIKEERQGSGMHVTEPEQDPVTSAPLKRKVLRLNRLRENPETSKMGSEERSVDSRSDRPKKLKRTKRVKKMKSSTSHSHSHMSTGISPLRQHCLNIRTFARQFGISDVEEFSRVLVKKLDGLRVRFHSVAAAQSQRDLFDPLTWSTLSPQPSSRYCRDSAGTKSVYLFEKDYHCAFIENYYPHLTCERRLEYVAECSKYY</sequence>
<evidence type="ECO:0000256" key="2">
    <source>
        <dbReference type="SAM" id="SignalP"/>
    </source>
</evidence>
<feature type="compositionally biased region" description="Basic and acidic residues" evidence="1">
    <location>
        <begin position="605"/>
        <end position="629"/>
    </location>
</feature>
<reference evidence="5" key="1">
    <citation type="journal article" date="2015" name="Nat. Genet.">
        <title>The genome and transcriptome of the zoonotic hookworm Ancylostoma ceylanicum identify infection-specific gene families.</title>
        <authorList>
            <person name="Schwarz E.M."/>
            <person name="Hu Y."/>
            <person name="Antoshechkin I."/>
            <person name="Miller M.M."/>
            <person name="Sternberg P.W."/>
            <person name="Aroian R.V."/>
        </authorList>
    </citation>
    <scope>NUCLEOTIDE SEQUENCE</scope>
    <source>
        <strain evidence="5">HY135</strain>
    </source>
</reference>
<feature type="compositionally biased region" description="Basic residues" evidence="1">
    <location>
        <begin position="441"/>
        <end position="458"/>
    </location>
</feature>
<organism evidence="4 5">
    <name type="scientific">Ancylostoma ceylanicum</name>
    <dbReference type="NCBI Taxonomy" id="53326"/>
    <lineage>
        <taxon>Eukaryota</taxon>
        <taxon>Metazoa</taxon>
        <taxon>Ecdysozoa</taxon>
        <taxon>Nematoda</taxon>
        <taxon>Chromadorea</taxon>
        <taxon>Rhabditida</taxon>
        <taxon>Rhabditina</taxon>
        <taxon>Rhabditomorpha</taxon>
        <taxon>Strongyloidea</taxon>
        <taxon>Ancylostomatidae</taxon>
        <taxon>Ancylostomatinae</taxon>
        <taxon>Ancylostoma</taxon>
    </lineage>
</organism>
<comment type="caution">
    <text evidence="4">The sequence shown here is derived from an EMBL/GenBank/DDBJ whole genome shotgun (WGS) entry which is preliminary data.</text>
</comment>
<feature type="compositionally biased region" description="Low complexity" evidence="1">
    <location>
        <begin position="643"/>
        <end position="654"/>
    </location>
</feature>
<dbReference type="STRING" id="53326.A0A016V2X3"/>
<dbReference type="AlphaFoldDB" id="A0A016V2X3"/>
<dbReference type="Pfam" id="PF23626">
    <property type="entry name" value="CCD_aECM"/>
    <property type="match status" value="2"/>
</dbReference>
<feature type="compositionally biased region" description="Basic and acidic residues" evidence="1">
    <location>
        <begin position="429"/>
        <end position="440"/>
    </location>
</feature>
<feature type="chain" id="PRO_5001489581" description="aECM cysteine-cradle domain-containing protein" evidence="2">
    <location>
        <begin position="19"/>
        <end position="770"/>
    </location>
</feature>
<dbReference type="Proteomes" id="UP000024635">
    <property type="component" value="Unassembled WGS sequence"/>
</dbReference>
<proteinExistence type="predicted"/>
<dbReference type="OrthoDB" id="5865092at2759"/>
<feature type="signal peptide" evidence="2">
    <location>
        <begin position="1"/>
        <end position="18"/>
    </location>
</feature>
<accession>A0A016V2X3</accession>
<keyword evidence="5" id="KW-1185">Reference proteome</keyword>
<dbReference type="EMBL" id="JARK01001356">
    <property type="protein sequence ID" value="EYC21043.1"/>
    <property type="molecule type" value="Genomic_DNA"/>
</dbReference>
<evidence type="ECO:0000256" key="1">
    <source>
        <dbReference type="SAM" id="MobiDB-lite"/>
    </source>
</evidence>
<dbReference type="InterPro" id="IPR055352">
    <property type="entry name" value="CCD_aECM"/>
</dbReference>
<protein>
    <recommendedName>
        <fullName evidence="3">aECM cysteine-cradle domain-containing protein</fullName>
    </recommendedName>
</protein>
<feature type="domain" description="aECM cysteine-cradle" evidence="3">
    <location>
        <begin position="743"/>
        <end position="770"/>
    </location>
</feature>
<feature type="region of interest" description="Disordered" evidence="1">
    <location>
        <begin position="605"/>
        <end position="656"/>
    </location>
</feature>
<feature type="region of interest" description="Disordered" evidence="1">
    <location>
        <begin position="537"/>
        <end position="558"/>
    </location>
</feature>
<feature type="domain" description="aECM cysteine-cradle" evidence="3">
    <location>
        <begin position="660"/>
        <end position="681"/>
    </location>
</feature>
<feature type="compositionally biased region" description="Basic residues" evidence="1">
    <location>
        <begin position="630"/>
        <end position="642"/>
    </location>
</feature>
<feature type="compositionally biased region" description="Basic residues" evidence="1">
    <location>
        <begin position="547"/>
        <end position="558"/>
    </location>
</feature>
<feature type="region of interest" description="Disordered" evidence="1">
    <location>
        <begin position="429"/>
        <end position="481"/>
    </location>
</feature>